<dbReference type="KEGG" id="epe:CI789_16870"/>
<dbReference type="EMBL" id="QGAC01000020">
    <property type="protein sequence ID" value="TKJ86197.1"/>
    <property type="molecule type" value="Genomic_DNA"/>
</dbReference>
<gene>
    <name evidence="3" type="ORF">EpCFBP13511_18930</name>
    <name evidence="2" type="ORF">IFT93_16610</name>
</gene>
<evidence type="ECO:0000256" key="1">
    <source>
        <dbReference type="SAM" id="Phobius"/>
    </source>
</evidence>
<comment type="caution">
    <text evidence="3">The sequence shown here is derived from an EMBL/GenBank/DDBJ whole genome shotgun (WGS) entry which is preliminary data.</text>
</comment>
<protein>
    <submittedName>
        <fullName evidence="3">Uncharacterized protein</fullName>
    </submittedName>
</protein>
<evidence type="ECO:0000313" key="2">
    <source>
        <dbReference type="EMBL" id="MBD8108019.1"/>
    </source>
</evidence>
<evidence type="ECO:0000313" key="4">
    <source>
        <dbReference type="Proteomes" id="UP000306393"/>
    </source>
</evidence>
<reference evidence="2 5" key="2">
    <citation type="journal article" date="2020" name="FEMS Microbiol. Ecol.">
        <title>Temporal dynamics of bacterial communities during seed development and maturation.</title>
        <authorList>
            <person name="Chesneau G."/>
            <person name="Torres-Cortes G."/>
            <person name="Briand M."/>
            <person name="Darrasse A."/>
            <person name="Preveaux A."/>
            <person name="Marais C."/>
            <person name="Jacques M.A."/>
            <person name="Shade A."/>
            <person name="Barret M."/>
        </authorList>
    </citation>
    <scope>NUCLEOTIDE SEQUENCE [LARGE SCALE GENOMIC DNA]</scope>
    <source>
        <strain evidence="2 5">CFBP13732</strain>
    </source>
</reference>
<sequence>MKIKNRQNRATFTAFLLSTIYYGFCFFAFIFLVNNVIIELVTSGKIDFSKKSLSYLSAVSLIIGIASGARIWIFAKIDERKARKSPPSNPE</sequence>
<dbReference type="AlphaFoldDB" id="A0A3S7S7R1"/>
<proteinExistence type="predicted"/>
<dbReference type="RefSeq" id="WP_062748138.1">
    <property type="nucleotide sequence ID" value="NZ_CP022725.1"/>
</dbReference>
<name>A0A3S7S7R1_9GAMM</name>
<keyword evidence="1" id="KW-1133">Transmembrane helix</keyword>
<dbReference type="EMBL" id="JACYNN010000014">
    <property type="protein sequence ID" value="MBD8108019.1"/>
    <property type="molecule type" value="Genomic_DNA"/>
</dbReference>
<keyword evidence="1" id="KW-0812">Transmembrane</keyword>
<dbReference type="OrthoDB" id="6506863at2"/>
<evidence type="ECO:0000313" key="5">
    <source>
        <dbReference type="Proteomes" id="UP000661012"/>
    </source>
</evidence>
<keyword evidence="1" id="KW-0472">Membrane</keyword>
<accession>A0A3S7S7R1</accession>
<organism evidence="3 4">
    <name type="scientific">Erwinia persicina</name>
    <dbReference type="NCBI Taxonomy" id="55211"/>
    <lineage>
        <taxon>Bacteria</taxon>
        <taxon>Pseudomonadati</taxon>
        <taxon>Pseudomonadota</taxon>
        <taxon>Gammaproteobacteria</taxon>
        <taxon>Enterobacterales</taxon>
        <taxon>Erwiniaceae</taxon>
        <taxon>Erwinia</taxon>
    </lineage>
</organism>
<dbReference type="GeneID" id="67478497"/>
<keyword evidence="5" id="KW-1185">Reference proteome</keyword>
<dbReference type="Proteomes" id="UP000306393">
    <property type="component" value="Unassembled WGS sequence"/>
</dbReference>
<dbReference type="Proteomes" id="UP000661012">
    <property type="component" value="Unassembled WGS sequence"/>
</dbReference>
<evidence type="ECO:0000313" key="3">
    <source>
        <dbReference type="EMBL" id="TKJ86197.1"/>
    </source>
</evidence>
<reference evidence="3 4" key="1">
    <citation type="journal article" date="2019" name="Sci. Rep.">
        <title>Differences in resource use lead to coexistence of seed-transmitted microbial populations.</title>
        <authorList>
            <person name="Torres-Cortes G."/>
            <person name="Garcia B.J."/>
            <person name="Compant S."/>
            <person name="Rezki S."/>
            <person name="Jones P."/>
            <person name="Preveaux A."/>
            <person name="Briand M."/>
            <person name="Roulet A."/>
            <person name="Bouchez O."/>
            <person name="Jacobson D."/>
            <person name="Barret M."/>
        </authorList>
    </citation>
    <scope>NUCLEOTIDE SEQUENCE [LARGE SCALE GENOMIC DNA]</scope>
    <source>
        <strain evidence="3 4">CFBP13511</strain>
    </source>
</reference>
<feature type="transmembrane region" description="Helical" evidence="1">
    <location>
        <begin position="12"/>
        <end position="33"/>
    </location>
</feature>
<feature type="transmembrane region" description="Helical" evidence="1">
    <location>
        <begin position="53"/>
        <end position="75"/>
    </location>
</feature>